<name>A0A0T6AX34_9SCAR</name>
<feature type="non-terminal residue" evidence="8">
    <location>
        <position position="1"/>
    </location>
</feature>
<dbReference type="EMBL" id="LJIG01022609">
    <property type="protein sequence ID" value="KRT79654.1"/>
    <property type="molecule type" value="Genomic_DNA"/>
</dbReference>
<keyword evidence="9" id="KW-1185">Reference proteome</keyword>
<accession>A0A0T6AX34</accession>
<evidence type="ECO:0000256" key="2">
    <source>
        <dbReference type="ARBA" id="ARBA00022525"/>
    </source>
</evidence>
<evidence type="ECO:0000256" key="3">
    <source>
        <dbReference type="ARBA" id="ARBA00022729"/>
    </source>
</evidence>
<reference evidence="8 9" key="1">
    <citation type="submission" date="2015-09" db="EMBL/GenBank/DDBJ databases">
        <title>Draft genome of the scarab beetle Oryctes borbonicus.</title>
        <authorList>
            <person name="Meyer J.M."/>
            <person name="Markov G.V."/>
            <person name="Baskaran P."/>
            <person name="Herrmann M."/>
            <person name="Sommer R.J."/>
            <person name="Roedelsperger C."/>
        </authorList>
    </citation>
    <scope>NUCLEOTIDE SEQUENCE [LARGE SCALE GENOMIC DNA]</scope>
    <source>
        <strain evidence="8">OB123</strain>
        <tissue evidence="8">Whole animal</tissue>
    </source>
</reference>
<evidence type="ECO:0000256" key="4">
    <source>
        <dbReference type="ARBA" id="ARBA00023157"/>
    </source>
</evidence>
<dbReference type="InterPro" id="IPR001314">
    <property type="entry name" value="Peptidase_S1A"/>
</dbReference>
<dbReference type="Proteomes" id="UP000051574">
    <property type="component" value="Unassembled WGS sequence"/>
</dbReference>
<proteinExistence type="inferred from homology"/>
<feature type="domain" description="Peptidase S1" evidence="7">
    <location>
        <begin position="72"/>
        <end position="302"/>
    </location>
</feature>
<dbReference type="Pfam" id="PF00089">
    <property type="entry name" value="Trypsin"/>
    <property type="match status" value="1"/>
</dbReference>
<gene>
    <name evidence="8" type="ORF">AMK59_8770</name>
</gene>
<keyword evidence="4" id="KW-1015">Disulfide bond</keyword>
<evidence type="ECO:0000256" key="6">
    <source>
        <dbReference type="ARBA" id="ARBA00024195"/>
    </source>
</evidence>
<dbReference type="Pfam" id="PF18322">
    <property type="entry name" value="CLIP_1"/>
    <property type="match status" value="1"/>
</dbReference>
<dbReference type="AlphaFoldDB" id="A0A0T6AX34"/>
<evidence type="ECO:0000256" key="5">
    <source>
        <dbReference type="ARBA" id="ARBA00023180"/>
    </source>
</evidence>
<dbReference type="PROSITE" id="PS50240">
    <property type="entry name" value="TRYPSIN_DOM"/>
    <property type="match status" value="1"/>
</dbReference>
<evidence type="ECO:0000256" key="1">
    <source>
        <dbReference type="ARBA" id="ARBA00004613"/>
    </source>
</evidence>
<dbReference type="PANTHER" id="PTHR24256">
    <property type="entry name" value="TRYPTASE-RELATED"/>
    <property type="match status" value="1"/>
</dbReference>
<dbReference type="InterPro" id="IPR018114">
    <property type="entry name" value="TRYPSIN_HIS"/>
</dbReference>
<dbReference type="SMART" id="SM00020">
    <property type="entry name" value="Tryp_SPc"/>
    <property type="match status" value="1"/>
</dbReference>
<protein>
    <submittedName>
        <fullName evidence="8">Trypsin</fullName>
    </submittedName>
</protein>
<dbReference type="InterPro" id="IPR001254">
    <property type="entry name" value="Trypsin_dom"/>
</dbReference>
<dbReference type="GO" id="GO:0006508">
    <property type="term" value="P:proteolysis"/>
    <property type="evidence" value="ECO:0007669"/>
    <property type="project" value="InterPro"/>
</dbReference>
<comment type="similarity">
    <text evidence="6">Belongs to the peptidase S1 family. CLIP subfamily.</text>
</comment>
<evidence type="ECO:0000259" key="7">
    <source>
        <dbReference type="PROSITE" id="PS50240"/>
    </source>
</evidence>
<sequence length="313" mass="34883">FLPNFIQCEIKAFNCTCVPYYQCSESYNVIMDGMDIFDVRKLDANVSCQGYFDVCCDASNTLTDVLPEPPTTTTGCGFVKGNPFPWFGMLYYQKDISHTSKYRCGVSFIHQQVALTAAHCLNSKGIWTIRKDENTVINVKKTILHPSYSNANLRNDIALIILDEPIKLVDNIGLICIPPPSTSLGDVTCTVSTLNGDFDDFNQIILIEIPIVPKQTCLKKLRSTRLGEFFQLHYSFVCAGGQNQDTCEGDGGSPLVCPIAGQPGRFHQTGIVSWGIGCAENNVPGVYVNVALFRDWIDEIMIRNGFDLYSYRY</sequence>
<dbReference type="InterPro" id="IPR041515">
    <property type="entry name" value="PPAF-2-like_Clip"/>
</dbReference>
<keyword evidence="5" id="KW-0325">Glycoprotein</keyword>
<dbReference type="PRINTS" id="PR00722">
    <property type="entry name" value="CHYMOTRYPSIN"/>
</dbReference>
<organism evidence="8 9">
    <name type="scientific">Oryctes borbonicus</name>
    <dbReference type="NCBI Taxonomy" id="1629725"/>
    <lineage>
        <taxon>Eukaryota</taxon>
        <taxon>Metazoa</taxon>
        <taxon>Ecdysozoa</taxon>
        <taxon>Arthropoda</taxon>
        <taxon>Hexapoda</taxon>
        <taxon>Insecta</taxon>
        <taxon>Pterygota</taxon>
        <taxon>Neoptera</taxon>
        <taxon>Endopterygota</taxon>
        <taxon>Coleoptera</taxon>
        <taxon>Polyphaga</taxon>
        <taxon>Scarabaeiformia</taxon>
        <taxon>Scarabaeidae</taxon>
        <taxon>Dynastinae</taxon>
        <taxon>Oryctes</taxon>
    </lineage>
</organism>
<comment type="caution">
    <text evidence="8">The sequence shown here is derived from an EMBL/GenBank/DDBJ whole genome shotgun (WGS) entry which is preliminary data.</text>
</comment>
<dbReference type="SUPFAM" id="SSF50494">
    <property type="entry name" value="Trypsin-like serine proteases"/>
    <property type="match status" value="1"/>
</dbReference>
<keyword evidence="3" id="KW-0732">Signal</keyword>
<dbReference type="InterPro" id="IPR009003">
    <property type="entry name" value="Peptidase_S1_PA"/>
</dbReference>
<dbReference type="PROSITE" id="PS00134">
    <property type="entry name" value="TRYPSIN_HIS"/>
    <property type="match status" value="1"/>
</dbReference>
<dbReference type="GO" id="GO:0004252">
    <property type="term" value="F:serine-type endopeptidase activity"/>
    <property type="evidence" value="ECO:0007669"/>
    <property type="project" value="InterPro"/>
</dbReference>
<evidence type="ECO:0000313" key="8">
    <source>
        <dbReference type="EMBL" id="KRT79654.1"/>
    </source>
</evidence>
<dbReference type="InterPro" id="IPR043504">
    <property type="entry name" value="Peptidase_S1_PA_chymotrypsin"/>
</dbReference>
<dbReference type="Gene3D" id="2.40.10.10">
    <property type="entry name" value="Trypsin-like serine proteases"/>
    <property type="match status" value="1"/>
</dbReference>
<dbReference type="InterPro" id="IPR051487">
    <property type="entry name" value="Ser/Thr_Proteases_Immune/Dev"/>
</dbReference>
<dbReference type="GO" id="GO:0005576">
    <property type="term" value="C:extracellular region"/>
    <property type="evidence" value="ECO:0007669"/>
    <property type="project" value="UniProtKB-SubCell"/>
</dbReference>
<dbReference type="CDD" id="cd00190">
    <property type="entry name" value="Tryp_SPc"/>
    <property type="match status" value="1"/>
</dbReference>
<comment type="subcellular location">
    <subcellularLocation>
        <location evidence="1">Secreted</location>
    </subcellularLocation>
</comment>
<evidence type="ECO:0000313" key="9">
    <source>
        <dbReference type="Proteomes" id="UP000051574"/>
    </source>
</evidence>
<dbReference type="OrthoDB" id="6261922at2759"/>
<keyword evidence="2" id="KW-0964">Secreted</keyword>
<dbReference type="FunFam" id="2.40.10.10:FF:000054">
    <property type="entry name" value="Complement C1r subcomponent"/>
    <property type="match status" value="1"/>
</dbReference>